<evidence type="ECO:0000256" key="3">
    <source>
        <dbReference type="ARBA" id="ARBA00008654"/>
    </source>
</evidence>
<dbReference type="InterPro" id="IPR003819">
    <property type="entry name" value="TauD/TfdA-like"/>
</dbReference>
<sequence>MRGEINPPEQCHLVHLSKVTRSHCSGNIQYALTIARYCTSLKETPTLSSFIDNISKRQIEIRWNDGKCGNFPYVWLRDTSPDTQTYTFSSAMMARNLTMRDFNVEVVPQRIALEDDQLIIDWPTGVVSKYSSEWLRLRNPCDDEMRHRRRQVYLKETQLWNAKEIASRLSRYEFNAVINDDHVLHDFLLSVCRDGIAFVSGGTPDAVARIGQRIGLIQRTHFGEIFEVTTKADASNMAYASNKELPFHTDFPSLNDPPQVISASDQSSTICMVFQLQMLHMLQRADEGGLNLFVDGFHVAEQLRMNHRKYFDLLTRVKMEYIEQGYDVHEGIDAKPHTFYYDMAAQHRVIRTDMDGNVIRIQFGNAMRSWFYECDVNEIQEIYRAMKLFTDYCYLPENILKIQMENGDIVLWANTRLLHTRTAYRSSADRPRRLSGCYFSWDIVKSRIRHLRDKLNHPLNQPCV</sequence>
<dbReference type="SUPFAM" id="SSF51197">
    <property type="entry name" value="Clavaminate synthase-like"/>
    <property type="match status" value="1"/>
</dbReference>
<evidence type="ECO:0000256" key="4">
    <source>
        <dbReference type="ARBA" id="ARBA00022723"/>
    </source>
</evidence>
<dbReference type="Pfam" id="PF02668">
    <property type="entry name" value="TauD"/>
    <property type="match status" value="1"/>
</dbReference>
<keyword evidence="8" id="KW-0408">Iron</keyword>
<comment type="similarity">
    <text evidence="3">Belongs to the gamma-BBH/TMLD family.</text>
</comment>
<keyword evidence="4" id="KW-0479">Metal-binding</keyword>
<keyword evidence="7" id="KW-0560">Oxidoreductase</keyword>
<evidence type="ECO:0000256" key="8">
    <source>
        <dbReference type="ARBA" id="ARBA00023004"/>
    </source>
</evidence>
<reference evidence="11" key="1">
    <citation type="submission" date="2017-02" db="UniProtKB">
        <authorList>
            <consortium name="WormBaseParasite"/>
        </authorList>
    </citation>
    <scope>IDENTIFICATION</scope>
</reference>
<dbReference type="PANTHER" id="PTHR10696:SF33">
    <property type="entry name" value="GAMMA-BUTYROBETAINE DIOXYGENASE"/>
    <property type="match status" value="1"/>
</dbReference>
<keyword evidence="10" id="KW-1185">Reference proteome</keyword>
<dbReference type="GO" id="GO:0046872">
    <property type="term" value="F:metal ion binding"/>
    <property type="evidence" value="ECO:0007669"/>
    <property type="project" value="UniProtKB-KW"/>
</dbReference>
<dbReference type="AlphaFoldDB" id="A0A0M3HSW2"/>
<evidence type="ECO:0000313" key="11">
    <source>
        <dbReference type="WBParaSite" id="ALUE_0000563101-mRNA-1"/>
    </source>
</evidence>
<comment type="pathway">
    <text evidence="2">Amine and polyamine biosynthesis; carnitine biosynthesis.</text>
</comment>
<proteinExistence type="inferred from homology"/>
<organism evidence="10 11">
    <name type="scientific">Ascaris lumbricoides</name>
    <name type="common">Giant roundworm</name>
    <dbReference type="NCBI Taxonomy" id="6252"/>
    <lineage>
        <taxon>Eukaryota</taxon>
        <taxon>Metazoa</taxon>
        <taxon>Ecdysozoa</taxon>
        <taxon>Nematoda</taxon>
        <taxon>Chromadorea</taxon>
        <taxon>Rhabditida</taxon>
        <taxon>Spirurina</taxon>
        <taxon>Ascaridomorpha</taxon>
        <taxon>Ascaridoidea</taxon>
        <taxon>Ascarididae</taxon>
        <taxon>Ascaris</taxon>
    </lineage>
</organism>
<evidence type="ECO:0000256" key="1">
    <source>
        <dbReference type="ARBA" id="ARBA00001954"/>
    </source>
</evidence>
<dbReference type="UniPathway" id="UPA00118"/>
<dbReference type="Proteomes" id="UP000036681">
    <property type="component" value="Unplaced"/>
</dbReference>
<evidence type="ECO:0000256" key="5">
    <source>
        <dbReference type="ARBA" id="ARBA00022873"/>
    </source>
</evidence>
<dbReference type="GO" id="GO:0051213">
    <property type="term" value="F:dioxygenase activity"/>
    <property type="evidence" value="ECO:0007669"/>
    <property type="project" value="UniProtKB-KW"/>
</dbReference>
<evidence type="ECO:0000259" key="9">
    <source>
        <dbReference type="Pfam" id="PF02668"/>
    </source>
</evidence>
<evidence type="ECO:0000313" key="10">
    <source>
        <dbReference type="Proteomes" id="UP000036681"/>
    </source>
</evidence>
<dbReference type="GO" id="GO:0045329">
    <property type="term" value="P:carnitine biosynthetic process"/>
    <property type="evidence" value="ECO:0007669"/>
    <property type="project" value="UniProtKB-UniPathway"/>
</dbReference>
<accession>A0A0M3HSW2</accession>
<dbReference type="InterPro" id="IPR042098">
    <property type="entry name" value="TauD-like_sf"/>
</dbReference>
<dbReference type="InterPro" id="IPR050411">
    <property type="entry name" value="AlphaKG_dependent_hydroxylases"/>
</dbReference>
<evidence type="ECO:0000256" key="7">
    <source>
        <dbReference type="ARBA" id="ARBA00023002"/>
    </source>
</evidence>
<dbReference type="Gene3D" id="3.60.130.10">
    <property type="entry name" value="Clavaminate synthase-like"/>
    <property type="match status" value="1"/>
</dbReference>
<keyword evidence="5" id="KW-0124">Carnitine biosynthesis</keyword>
<dbReference type="Gene3D" id="3.30.2020.30">
    <property type="match status" value="1"/>
</dbReference>
<protein>
    <submittedName>
        <fullName evidence="11">TauD domain-containing protein</fullName>
    </submittedName>
</protein>
<evidence type="ECO:0000256" key="2">
    <source>
        <dbReference type="ARBA" id="ARBA00005022"/>
    </source>
</evidence>
<keyword evidence="6" id="KW-0223">Dioxygenase</keyword>
<dbReference type="WBParaSite" id="ALUE_0000563101-mRNA-1">
    <property type="protein sequence ID" value="ALUE_0000563101-mRNA-1"/>
    <property type="gene ID" value="ALUE_0000563101"/>
</dbReference>
<comment type="cofactor">
    <cofactor evidence="1">
        <name>Fe(2+)</name>
        <dbReference type="ChEBI" id="CHEBI:29033"/>
    </cofactor>
</comment>
<dbReference type="InterPro" id="IPR038492">
    <property type="entry name" value="GBBH-like_N_sf"/>
</dbReference>
<feature type="domain" description="TauD/TfdA-like" evidence="9">
    <location>
        <begin position="275"/>
        <end position="438"/>
    </location>
</feature>
<evidence type="ECO:0000256" key="6">
    <source>
        <dbReference type="ARBA" id="ARBA00022964"/>
    </source>
</evidence>
<dbReference type="PANTHER" id="PTHR10696">
    <property type="entry name" value="GAMMA-BUTYROBETAINE HYDROXYLASE-RELATED"/>
    <property type="match status" value="1"/>
</dbReference>
<name>A0A0M3HSW2_ASCLU</name>
<dbReference type="GO" id="GO:0005739">
    <property type="term" value="C:mitochondrion"/>
    <property type="evidence" value="ECO:0007669"/>
    <property type="project" value="TreeGrafter"/>
</dbReference>